<comment type="similarity">
    <text evidence="3">Belongs to the [NiFe]/[NiFeSe] hydrogenase large subunit family.</text>
</comment>
<name>A0A6A1TGD3_NEOGA</name>
<dbReference type="Proteomes" id="UP000386575">
    <property type="component" value="Unassembled WGS sequence"/>
</dbReference>
<dbReference type="GO" id="GO:0030313">
    <property type="term" value="C:cell envelope"/>
    <property type="evidence" value="ECO:0007669"/>
    <property type="project" value="UniProtKB-SubCell"/>
</dbReference>
<organism evidence="8 9">
    <name type="scientific">Neorhizobium galegae</name>
    <name type="common">Rhizobium galegae</name>
    <dbReference type="NCBI Taxonomy" id="399"/>
    <lineage>
        <taxon>Bacteria</taxon>
        <taxon>Pseudomonadati</taxon>
        <taxon>Pseudomonadota</taxon>
        <taxon>Alphaproteobacteria</taxon>
        <taxon>Hyphomicrobiales</taxon>
        <taxon>Rhizobiaceae</taxon>
        <taxon>Rhizobium/Agrobacterium group</taxon>
        <taxon>Neorhizobium</taxon>
    </lineage>
</organism>
<dbReference type="InterPro" id="IPR029014">
    <property type="entry name" value="NiFe-Hase_large"/>
</dbReference>
<keyword evidence="5 7" id="KW-0479">Metal-binding</keyword>
<dbReference type="Pfam" id="PF00374">
    <property type="entry name" value="NiFeSe_Hases"/>
    <property type="match status" value="2"/>
</dbReference>
<evidence type="ECO:0000256" key="7">
    <source>
        <dbReference type="PIRSR" id="PIRSR601501-1"/>
    </source>
</evidence>
<comment type="caution">
    <text evidence="8">The sequence shown here is derived from an EMBL/GenBank/DDBJ whole genome shotgun (WGS) entry which is preliminary data.</text>
</comment>
<comment type="cofactor">
    <cofactor evidence="7">
        <name>Fe cation</name>
        <dbReference type="ChEBI" id="CHEBI:24875"/>
    </cofactor>
</comment>
<sequence>MTKLFIGPFNRIEGDLEVRLDVRDGLVRSAQVVSPLFRGFETMLTGKTPSDALIFVPRICGICSVSQSVAAARAIGAAQGLTLSGNGALSMNIVHAIENITDHLTHFYLFFMPDFTRPFYSGKHWHEDIIQRFAAVKGTAASDVLPARAQFLQMMGILAGKWPHTLSIRPGGSTRAISAAERTRLAALLTGFRRFLERNLYGDSLERVVSICSASALDDWLQRRAAANSDFGQFLALSADLNLQALGHAHDRFLSVGAYASEHGHLFAPGTHDGNHSPFDPVNVTEDTDHSWYQKDHGRRAPFDGKTLPVHDETVGYSWCKAPRYDGKPYEVGALARQIVNGHPLLSDLVQRGGGNVHSRVVARLVELAATVLALESWVALLEPEAPFCVPDRDPRRGDGIGLTEAARGSLGHWLSVRDGRIANYQIIAPTTWNFSPRDNDGVSGPLEQALTGVAVDGPESVNVQHIVRSFDPCMVCTVH</sequence>
<dbReference type="AlphaFoldDB" id="A0A6A1TGD3"/>
<accession>A0A6A1TGD3</accession>
<feature type="binding site" evidence="7">
    <location>
        <position position="427"/>
    </location>
    <ligand>
        <name>Mg(2+)</name>
        <dbReference type="ChEBI" id="CHEBI:18420"/>
    </ligand>
</feature>
<dbReference type="GO" id="GO:0008901">
    <property type="term" value="F:ferredoxin hydrogenase activity"/>
    <property type="evidence" value="ECO:0007669"/>
    <property type="project" value="InterPro"/>
</dbReference>
<feature type="binding site" evidence="7">
    <location>
        <position position="60"/>
    </location>
    <ligand>
        <name>Ni(2+)</name>
        <dbReference type="ChEBI" id="CHEBI:49786"/>
    </ligand>
</feature>
<dbReference type="Gene3D" id="1.10.645.10">
    <property type="entry name" value="Cytochrome-c3 Hydrogenase, chain B"/>
    <property type="match status" value="1"/>
</dbReference>
<dbReference type="PANTHER" id="PTHR42958">
    <property type="entry name" value="HYDROGENASE-2 LARGE CHAIN"/>
    <property type="match status" value="1"/>
</dbReference>
<dbReference type="PANTHER" id="PTHR42958:SF4">
    <property type="entry name" value="HYDROGENASE EXPRESSION_FORMATION PROTEIN HUPK"/>
    <property type="match status" value="1"/>
</dbReference>
<keyword evidence="7" id="KW-0408">Iron</keyword>
<dbReference type="InterPro" id="IPR018194">
    <property type="entry name" value="Ni-dep_hyd_lsu_Ni_BS"/>
</dbReference>
<evidence type="ECO:0000256" key="2">
    <source>
        <dbReference type="ARBA" id="ARBA00004196"/>
    </source>
</evidence>
<gene>
    <name evidence="8" type="ORF">F4V91_25380</name>
</gene>
<feature type="binding site" evidence="7">
    <location>
        <position position="480"/>
    </location>
    <ligand>
        <name>Mg(2+)</name>
        <dbReference type="ChEBI" id="CHEBI:18420"/>
    </ligand>
</feature>
<evidence type="ECO:0000256" key="6">
    <source>
        <dbReference type="ARBA" id="ARBA00023002"/>
    </source>
</evidence>
<dbReference type="EMBL" id="VZUL01000003">
    <property type="protein sequence ID" value="KAB1082994.1"/>
    <property type="molecule type" value="Genomic_DNA"/>
</dbReference>
<dbReference type="InterPro" id="IPR050867">
    <property type="entry name" value="NiFe/NiFeSe_hydrgnase_LSU"/>
</dbReference>
<keyword evidence="6" id="KW-0560">Oxidoreductase</keyword>
<evidence type="ECO:0000313" key="9">
    <source>
        <dbReference type="Proteomes" id="UP000386575"/>
    </source>
</evidence>
<evidence type="ECO:0000256" key="5">
    <source>
        <dbReference type="ARBA" id="ARBA00022723"/>
    </source>
</evidence>
<evidence type="ECO:0000256" key="1">
    <source>
        <dbReference type="ARBA" id="ARBA00001967"/>
    </source>
</evidence>
<evidence type="ECO:0000256" key="4">
    <source>
        <dbReference type="ARBA" id="ARBA00022596"/>
    </source>
</evidence>
<feature type="binding site" evidence="7">
    <location>
        <position position="474"/>
    </location>
    <ligand>
        <name>Ni(2+)</name>
        <dbReference type="ChEBI" id="CHEBI:49786"/>
    </ligand>
</feature>
<comment type="cofactor">
    <cofactor evidence="1 7">
        <name>Ni(2+)</name>
        <dbReference type="ChEBI" id="CHEBI:49786"/>
    </cofactor>
</comment>
<dbReference type="GO" id="GO:0016151">
    <property type="term" value="F:nickel cation binding"/>
    <property type="evidence" value="ECO:0007669"/>
    <property type="project" value="InterPro"/>
</dbReference>
<feature type="binding site" evidence="7">
    <location>
        <position position="63"/>
    </location>
    <ligand>
        <name>Ni(2+)</name>
        <dbReference type="ChEBI" id="CHEBI:49786"/>
    </ligand>
</feature>
<comment type="subcellular location">
    <subcellularLocation>
        <location evidence="2">Cell envelope</location>
    </subcellularLocation>
</comment>
<dbReference type="PROSITE" id="PS00507">
    <property type="entry name" value="NI_HGENASE_L_1"/>
    <property type="match status" value="1"/>
</dbReference>
<reference evidence="8 9" key="1">
    <citation type="submission" date="2019-09" db="EMBL/GenBank/DDBJ databases">
        <title>Genome sequencing of Ng87 strain.</title>
        <authorList>
            <person name="Karasev E.S."/>
            <person name="Andronov E."/>
        </authorList>
    </citation>
    <scope>NUCLEOTIDE SEQUENCE [LARGE SCALE GENOMIC DNA]</scope>
    <source>
        <strain evidence="8 9">Ng87</strain>
    </source>
</reference>
<evidence type="ECO:0000256" key="3">
    <source>
        <dbReference type="ARBA" id="ARBA00009292"/>
    </source>
</evidence>
<keyword evidence="7" id="KW-0460">Magnesium</keyword>
<keyword evidence="4 7" id="KW-0533">Nickel</keyword>
<proteinExistence type="inferred from homology"/>
<dbReference type="RefSeq" id="WP_151046410.1">
    <property type="nucleotide sequence ID" value="NZ_VZUL01000003.1"/>
</dbReference>
<evidence type="ECO:0000313" key="8">
    <source>
        <dbReference type="EMBL" id="KAB1082994.1"/>
    </source>
</evidence>
<dbReference type="InterPro" id="IPR001501">
    <property type="entry name" value="Ni-dep_hyd_lsu"/>
</dbReference>
<feature type="binding site" evidence="7">
    <location>
        <position position="41"/>
    </location>
    <ligand>
        <name>Mg(2+)</name>
        <dbReference type="ChEBI" id="CHEBI:18420"/>
    </ligand>
</feature>
<feature type="binding site" evidence="7">
    <location>
        <position position="477"/>
    </location>
    <ligand>
        <name>Fe cation</name>
        <dbReference type="ChEBI" id="CHEBI:24875"/>
    </ligand>
</feature>
<protein>
    <submittedName>
        <fullName evidence="8">Nickel-dependent hydrogenase large subunit</fullName>
    </submittedName>
</protein>
<feature type="binding site" evidence="7">
    <location>
        <position position="63"/>
    </location>
    <ligand>
        <name>Fe cation</name>
        <dbReference type="ChEBI" id="CHEBI:24875"/>
    </ligand>
</feature>
<dbReference type="SUPFAM" id="SSF56762">
    <property type="entry name" value="HydB/Nqo4-like"/>
    <property type="match status" value="1"/>
</dbReference>